<organism evidence="1 2">
    <name type="scientific">Diaporthe australafricana</name>
    <dbReference type="NCBI Taxonomy" id="127596"/>
    <lineage>
        <taxon>Eukaryota</taxon>
        <taxon>Fungi</taxon>
        <taxon>Dikarya</taxon>
        <taxon>Ascomycota</taxon>
        <taxon>Pezizomycotina</taxon>
        <taxon>Sordariomycetes</taxon>
        <taxon>Sordariomycetidae</taxon>
        <taxon>Diaporthales</taxon>
        <taxon>Diaporthaceae</taxon>
        <taxon>Diaporthe</taxon>
    </lineage>
</organism>
<reference evidence="1 2" key="1">
    <citation type="journal article" date="2024" name="IMA Fungus">
        <title>IMA Genome - F19 : A genome assembly and annotation guide to empower mycologists, including annotated draft genome sequences of Ceratocystis pirilliformis, Diaporthe australafricana, Fusarium ophioides, Paecilomyces lecythidis, and Sporothrix stenoceras.</title>
        <authorList>
            <person name="Aylward J."/>
            <person name="Wilson A.M."/>
            <person name="Visagie C.M."/>
            <person name="Spraker J."/>
            <person name="Barnes I."/>
            <person name="Buitendag C."/>
            <person name="Ceriani C."/>
            <person name="Del Mar Angel L."/>
            <person name="du Plessis D."/>
            <person name="Fuchs T."/>
            <person name="Gasser K."/>
            <person name="Kramer D."/>
            <person name="Li W."/>
            <person name="Munsamy K."/>
            <person name="Piso A."/>
            <person name="Price J.L."/>
            <person name="Sonnekus B."/>
            <person name="Thomas C."/>
            <person name="van der Nest A."/>
            <person name="van Dijk A."/>
            <person name="van Heerden A."/>
            <person name="van Vuuren N."/>
            <person name="Yilmaz N."/>
            <person name="Duong T.A."/>
            <person name="van der Merwe N.A."/>
            <person name="Wingfield M.J."/>
            <person name="Wingfield B.D."/>
        </authorList>
    </citation>
    <scope>NUCLEOTIDE SEQUENCE [LARGE SCALE GENOMIC DNA]</scope>
    <source>
        <strain evidence="1 2">CMW 18300</strain>
    </source>
</reference>
<dbReference type="EMBL" id="JAWRVE010000024">
    <property type="protein sequence ID" value="KAL1873865.1"/>
    <property type="molecule type" value="Genomic_DNA"/>
</dbReference>
<evidence type="ECO:0000313" key="2">
    <source>
        <dbReference type="Proteomes" id="UP001583177"/>
    </source>
</evidence>
<protein>
    <submittedName>
        <fullName evidence="1">Uncharacterized protein</fullName>
    </submittedName>
</protein>
<name>A0ABR3XD28_9PEZI</name>
<keyword evidence="2" id="KW-1185">Reference proteome</keyword>
<proteinExistence type="predicted"/>
<accession>A0ABR3XD28</accession>
<sequence>MQSQDNTLRIEPVKQVPRYETHFRAEKGISSHHSTVIHRTDLTTNLEAKIKNPLAGIPRHELMSQVEDFADQRCLAEYTDLLKKGALIAQDPDNYDNIPEEQRLTIEECTAIQAERQHKWRVPKMLYMTIITCSIGAAVQGRDQEGSNDANLSFPQFLGIDLNTSYGTYIQG</sequence>
<dbReference type="Proteomes" id="UP001583177">
    <property type="component" value="Unassembled WGS sequence"/>
</dbReference>
<gene>
    <name evidence="1" type="ORF">Daus18300_003737</name>
</gene>
<evidence type="ECO:0000313" key="1">
    <source>
        <dbReference type="EMBL" id="KAL1873865.1"/>
    </source>
</evidence>
<comment type="caution">
    <text evidence="1">The sequence shown here is derived from an EMBL/GenBank/DDBJ whole genome shotgun (WGS) entry which is preliminary data.</text>
</comment>